<gene>
    <name evidence="2" type="ORF">DBRI1063_LOCUS54</name>
</gene>
<feature type="domain" description="DUF6824" evidence="1">
    <location>
        <begin position="179"/>
        <end position="262"/>
    </location>
</feature>
<protein>
    <recommendedName>
        <fullName evidence="1">DUF6824 domain-containing protein</fullName>
    </recommendedName>
</protein>
<dbReference type="AlphaFoldDB" id="A0A7S1VYI0"/>
<dbReference type="EMBL" id="HBGN01000090">
    <property type="protein sequence ID" value="CAD9313648.1"/>
    <property type="molecule type" value="Transcribed_RNA"/>
</dbReference>
<dbReference type="Pfam" id="PF20710">
    <property type="entry name" value="DUF6824"/>
    <property type="match status" value="1"/>
</dbReference>
<accession>A0A7S1VYI0</accession>
<proteinExistence type="predicted"/>
<evidence type="ECO:0000259" key="1">
    <source>
        <dbReference type="Pfam" id="PF20710"/>
    </source>
</evidence>
<reference evidence="2" key="1">
    <citation type="submission" date="2021-01" db="EMBL/GenBank/DDBJ databases">
        <authorList>
            <person name="Corre E."/>
            <person name="Pelletier E."/>
            <person name="Niang G."/>
            <person name="Scheremetjew M."/>
            <person name="Finn R."/>
            <person name="Kale V."/>
            <person name="Holt S."/>
            <person name="Cochrane G."/>
            <person name="Meng A."/>
            <person name="Brown T."/>
            <person name="Cohen L."/>
        </authorList>
    </citation>
    <scope>NUCLEOTIDE SEQUENCE</scope>
    <source>
        <strain evidence="2">Pop2</strain>
    </source>
</reference>
<evidence type="ECO:0000313" key="2">
    <source>
        <dbReference type="EMBL" id="CAD9313648.1"/>
    </source>
</evidence>
<dbReference type="InterPro" id="IPR049227">
    <property type="entry name" value="DUF6824"/>
</dbReference>
<sequence>MALQSSILARSALGLGAIGQTTPFLPGPQTLQVPRHRDLSFTTQDAAKRSVMELLAHHNTPILALDDCASLKAQIKLLPDLKIPLKKHDVPSSPPFKKRAFCTEDEDATCEKKSPVNAGTAEIAKSLEKTLKELANKRFKPAEPVIETNTADSLSPIEESEQVSPAEEGAVVEEYNDNDVLCGRGGGTNVHPGNRRFRDLIHAHRCRYLKAKKNDKPAISRSIVAAVRRANGRFLKKDEKTGKWVEIGDDGAREKTSQALRQRAPEMRRILFEGEQRMAEEEIRRRGEEAAAVADAAAAQAAAGAAAQRAQLAAAAAALSPPTTAHHGASRNATLSLPALQATANALNTNTQPLATELAKTALFQNALMMRQQQCTNPNGLDLAATALLARRIAMLRGAGLNNFAMNNNP</sequence>
<organism evidence="2">
    <name type="scientific">Ditylum brightwellii</name>
    <dbReference type="NCBI Taxonomy" id="49249"/>
    <lineage>
        <taxon>Eukaryota</taxon>
        <taxon>Sar</taxon>
        <taxon>Stramenopiles</taxon>
        <taxon>Ochrophyta</taxon>
        <taxon>Bacillariophyta</taxon>
        <taxon>Mediophyceae</taxon>
        <taxon>Lithodesmiophycidae</taxon>
        <taxon>Lithodesmiales</taxon>
        <taxon>Lithodesmiaceae</taxon>
        <taxon>Ditylum</taxon>
    </lineage>
</organism>
<name>A0A7S1VYI0_9STRA</name>